<dbReference type="PANTHER" id="PTHR43249:SF1">
    <property type="entry name" value="D-GLUCOSIDE 3-DEHYDROGENASE"/>
    <property type="match status" value="1"/>
</dbReference>
<evidence type="ECO:0000259" key="2">
    <source>
        <dbReference type="Pfam" id="PF01408"/>
    </source>
</evidence>
<evidence type="ECO:0000313" key="5">
    <source>
        <dbReference type="Proteomes" id="UP001224122"/>
    </source>
</evidence>
<protein>
    <submittedName>
        <fullName evidence="4">Dehydrogenase</fullName>
    </submittedName>
</protein>
<reference evidence="4 5" key="1">
    <citation type="submission" date="2023-07" db="EMBL/GenBank/DDBJ databases">
        <title>Genomic Encyclopedia of Type Strains, Phase IV (KMG-IV): sequencing the most valuable type-strain genomes for metagenomic binning, comparative biology and taxonomic classification.</title>
        <authorList>
            <person name="Goeker M."/>
        </authorList>
    </citation>
    <scope>NUCLEOTIDE SEQUENCE [LARGE SCALE GENOMIC DNA]</scope>
    <source>
        <strain evidence="4 5">DSM 27594</strain>
    </source>
</reference>
<dbReference type="SUPFAM" id="SSF55347">
    <property type="entry name" value="Glyceraldehyde-3-phosphate dehydrogenase-like, C-terminal domain"/>
    <property type="match status" value="1"/>
</dbReference>
<dbReference type="InterPro" id="IPR036291">
    <property type="entry name" value="NAD(P)-bd_dom_sf"/>
</dbReference>
<keyword evidence="5" id="KW-1185">Reference proteome</keyword>
<comment type="caution">
    <text evidence="4">The sequence shown here is derived from an EMBL/GenBank/DDBJ whole genome shotgun (WGS) entry which is preliminary data.</text>
</comment>
<proteinExistence type="predicted"/>
<feature type="domain" description="GFO/IDH/MocA-like oxidoreductase" evidence="3">
    <location>
        <begin position="134"/>
        <end position="256"/>
    </location>
</feature>
<dbReference type="Gene3D" id="3.30.360.10">
    <property type="entry name" value="Dihydrodipicolinate Reductase, domain 2"/>
    <property type="match status" value="1"/>
</dbReference>
<evidence type="ECO:0000256" key="1">
    <source>
        <dbReference type="SAM" id="MobiDB-lite"/>
    </source>
</evidence>
<dbReference type="SUPFAM" id="SSF51735">
    <property type="entry name" value="NAD(P)-binding Rossmann-fold domains"/>
    <property type="match status" value="1"/>
</dbReference>
<dbReference type="Gene3D" id="3.40.50.720">
    <property type="entry name" value="NAD(P)-binding Rossmann-like Domain"/>
    <property type="match status" value="1"/>
</dbReference>
<organism evidence="4 5">
    <name type="scientific">Neobacillus ginsengisoli</name>
    <dbReference type="NCBI Taxonomy" id="904295"/>
    <lineage>
        <taxon>Bacteria</taxon>
        <taxon>Bacillati</taxon>
        <taxon>Bacillota</taxon>
        <taxon>Bacilli</taxon>
        <taxon>Bacillales</taxon>
        <taxon>Bacillaceae</taxon>
        <taxon>Neobacillus</taxon>
    </lineage>
</organism>
<dbReference type="InterPro" id="IPR055170">
    <property type="entry name" value="GFO_IDH_MocA-like_dom"/>
</dbReference>
<dbReference type="InterPro" id="IPR052515">
    <property type="entry name" value="Gfo/Idh/MocA_Oxidoreductase"/>
</dbReference>
<sequence length="355" mass="39129">MSKKNYNFAIIGAGVIGKSHAEMLQHVERGNLIAICDIIPEKAQALAEKYRCNWYNNIEEMLENEPIDIVNICTPSGLHADHTIQAVRAGKHVISEKPMDVTLEKARQMIEECRKANKKLAVISQHRFDAATIEVKKDLDNGKFGKVIIGNGAINWYRSQSYYDSGDWRGTWELDGGGALMNQGIHTIDVLQYLAGDIESVYAHCETMGHERINVEDAAVATLRFKNGAIGTLVGTTCAFPGLSTRIEVFGKDGSAVIENDRLVHKVFRDDIGEVGNYGGGSQSRTQEEINETGASDPAAISQNSHVLQINDLIKAIEENREPKVNGLEAIKPLKVILAIYQSSKKGEQVQIDEI</sequence>
<dbReference type="InterPro" id="IPR000683">
    <property type="entry name" value="Gfo/Idh/MocA-like_OxRdtase_N"/>
</dbReference>
<evidence type="ECO:0000259" key="3">
    <source>
        <dbReference type="Pfam" id="PF22725"/>
    </source>
</evidence>
<dbReference type="Proteomes" id="UP001224122">
    <property type="component" value="Unassembled WGS sequence"/>
</dbReference>
<dbReference type="Pfam" id="PF01408">
    <property type="entry name" value="GFO_IDH_MocA"/>
    <property type="match status" value="1"/>
</dbReference>
<dbReference type="PANTHER" id="PTHR43249">
    <property type="entry name" value="UDP-N-ACETYL-2-AMINO-2-DEOXY-D-GLUCURONATE OXIDASE"/>
    <property type="match status" value="1"/>
</dbReference>
<dbReference type="Pfam" id="PF22725">
    <property type="entry name" value="GFO_IDH_MocA_C3"/>
    <property type="match status" value="1"/>
</dbReference>
<name>A0ABT9Y1P4_9BACI</name>
<accession>A0ABT9Y1P4</accession>
<evidence type="ECO:0000313" key="4">
    <source>
        <dbReference type="EMBL" id="MDQ0201450.1"/>
    </source>
</evidence>
<dbReference type="RefSeq" id="WP_307412742.1">
    <property type="nucleotide sequence ID" value="NZ_JAUSTW010000009.1"/>
</dbReference>
<feature type="domain" description="Gfo/Idh/MocA-like oxidoreductase N-terminal" evidence="2">
    <location>
        <begin position="7"/>
        <end position="122"/>
    </location>
</feature>
<feature type="region of interest" description="Disordered" evidence="1">
    <location>
        <begin position="278"/>
        <end position="298"/>
    </location>
</feature>
<dbReference type="EMBL" id="JAUSTW010000009">
    <property type="protein sequence ID" value="MDQ0201450.1"/>
    <property type="molecule type" value="Genomic_DNA"/>
</dbReference>
<gene>
    <name evidence="4" type="ORF">J2S10_004656</name>
</gene>